<dbReference type="GO" id="GO:1904047">
    <property type="term" value="F:S-adenosyl-L-methionine binding"/>
    <property type="evidence" value="ECO:0007669"/>
    <property type="project" value="TreeGrafter"/>
</dbReference>
<dbReference type="EMBL" id="QDKH01000005">
    <property type="protein sequence ID" value="PWC18226.1"/>
    <property type="molecule type" value="Genomic_DNA"/>
</dbReference>
<keyword evidence="4" id="KW-0808">Transferase</keyword>
<evidence type="ECO:0000313" key="8">
    <source>
        <dbReference type="EMBL" id="PWC18226.1"/>
    </source>
</evidence>
<dbReference type="SUPFAM" id="SSF53335">
    <property type="entry name" value="S-adenosyl-L-methionine-dependent methyltransferases"/>
    <property type="match status" value="1"/>
</dbReference>
<dbReference type="InterPro" id="IPR012327">
    <property type="entry name" value="MeTrfase_D12"/>
</dbReference>
<comment type="similarity">
    <text evidence="1">Belongs to the N(4)/N(6)-methyltransferase family.</text>
</comment>
<feature type="binding site" evidence="7">
    <location>
        <position position="10"/>
    </location>
    <ligand>
        <name>S-adenosyl-L-methionine</name>
        <dbReference type="ChEBI" id="CHEBI:59789"/>
    </ligand>
</feature>
<dbReference type="GO" id="GO:0032259">
    <property type="term" value="P:methylation"/>
    <property type="evidence" value="ECO:0007669"/>
    <property type="project" value="UniProtKB-KW"/>
</dbReference>
<dbReference type="NCBIfam" id="TIGR00571">
    <property type="entry name" value="dam"/>
    <property type="match status" value="1"/>
</dbReference>
<feature type="binding site" evidence="7">
    <location>
        <position position="180"/>
    </location>
    <ligand>
        <name>S-adenosyl-L-methionine</name>
        <dbReference type="ChEBI" id="CHEBI:59789"/>
    </ligand>
</feature>
<dbReference type="PRINTS" id="PR00505">
    <property type="entry name" value="D12N6MTFRASE"/>
</dbReference>
<accession>A0A2U1U977</accession>
<feature type="binding site" evidence="7">
    <location>
        <position position="54"/>
    </location>
    <ligand>
        <name>S-adenosyl-L-methionine</name>
        <dbReference type="ChEBI" id="CHEBI:59789"/>
    </ligand>
</feature>
<comment type="caution">
    <text evidence="8">The sequence shown here is derived from an EMBL/GenBank/DDBJ whole genome shotgun (WGS) entry which is preliminary data.</text>
</comment>
<evidence type="ECO:0000256" key="4">
    <source>
        <dbReference type="ARBA" id="ARBA00022679"/>
    </source>
</evidence>
<keyword evidence="5" id="KW-0949">S-adenosyl-L-methionine</keyword>
<evidence type="ECO:0000256" key="2">
    <source>
        <dbReference type="ARBA" id="ARBA00011900"/>
    </source>
</evidence>
<dbReference type="GO" id="GO:0009307">
    <property type="term" value="P:DNA restriction-modification system"/>
    <property type="evidence" value="ECO:0007669"/>
    <property type="project" value="InterPro"/>
</dbReference>
<name>A0A2U1U977_9GAMM</name>
<evidence type="ECO:0000256" key="5">
    <source>
        <dbReference type="ARBA" id="ARBA00022691"/>
    </source>
</evidence>
<keyword evidence="3 8" id="KW-0489">Methyltransferase</keyword>
<dbReference type="PANTHER" id="PTHR30481:SF3">
    <property type="entry name" value="DNA ADENINE METHYLASE"/>
    <property type="match status" value="1"/>
</dbReference>
<dbReference type="GO" id="GO:0043565">
    <property type="term" value="F:sequence-specific DNA binding"/>
    <property type="evidence" value="ECO:0007669"/>
    <property type="project" value="TreeGrafter"/>
</dbReference>
<comment type="catalytic activity">
    <reaction evidence="6">
        <text>a 2'-deoxyadenosine in DNA + S-adenosyl-L-methionine = an N(6)-methyl-2'-deoxyadenosine in DNA + S-adenosyl-L-homocysteine + H(+)</text>
        <dbReference type="Rhea" id="RHEA:15197"/>
        <dbReference type="Rhea" id="RHEA-COMP:12418"/>
        <dbReference type="Rhea" id="RHEA-COMP:12419"/>
        <dbReference type="ChEBI" id="CHEBI:15378"/>
        <dbReference type="ChEBI" id="CHEBI:57856"/>
        <dbReference type="ChEBI" id="CHEBI:59789"/>
        <dbReference type="ChEBI" id="CHEBI:90615"/>
        <dbReference type="ChEBI" id="CHEBI:90616"/>
        <dbReference type="EC" id="2.1.1.72"/>
    </reaction>
</comment>
<dbReference type="Gene3D" id="3.40.50.150">
    <property type="entry name" value="Vaccinia Virus protein VP39"/>
    <property type="match status" value="1"/>
</dbReference>
<organism evidence="8 9">
    <name type="scientific">Brenneria corticis</name>
    <dbReference type="NCBI Taxonomy" id="2173106"/>
    <lineage>
        <taxon>Bacteria</taxon>
        <taxon>Pseudomonadati</taxon>
        <taxon>Pseudomonadota</taxon>
        <taxon>Gammaproteobacteria</taxon>
        <taxon>Enterobacterales</taxon>
        <taxon>Pectobacteriaceae</taxon>
        <taxon>Brenneria</taxon>
    </lineage>
</organism>
<evidence type="ECO:0000256" key="7">
    <source>
        <dbReference type="PIRSR" id="PIRSR000398-1"/>
    </source>
</evidence>
<evidence type="ECO:0000313" key="9">
    <source>
        <dbReference type="Proteomes" id="UP000296159"/>
    </source>
</evidence>
<keyword evidence="9" id="KW-1185">Reference proteome</keyword>
<dbReference type="GO" id="GO:0009007">
    <property type="term" value="F:site-specific DNA-methyltransferase (adenine-specific) activity"/>
    <property type="evidence" value="ECO:0007669"/>
    <property type="project" value="UniProtKB-EC"/>
</dbReference>
<dbReference type="InterPro" id="IPR023095">
    <property type="entry name" value="Ade_MeTrfase_dom_2"/>
</dbReference>
<sequence>MAVNATPLKWAGSKARIMETLREHLPAGKRLVEPFAGSCAVMLNTDYDEYLIADINPDLINLYLCIKNLPESFISDARHMFGMLNDEYSYYQSRLEFNFVIDIYRKSLLFLYLNRHCFNGVCRYNKRGEFNVPYGKYKTPYFPEKEIRLFAEKAQQATFLCCDFGETLQLVRAGDVVYCDSPYMPVSDTANFTQYHTDGFTKDDQYRLATKLADIAKSGCPVIASNSKIAADAGFYAGFEIHHITAPRTISANGNRSRADEVIATMGQ</sequence>
<dbReference type="AlphaFoldDB" id="A0A2U1U977"/>
<dbReference type="Proteomes" id="UP000296159">
    <property type="component" value="Unassembled WGS sequence"/>
</dbReference>
<evidence type="ECO:0000256" key="3">
    <source>
        <dbReference type="ARBA" id="ARBA00022603"/>
    </source>
</evidence>
<dbReference type="Pfam" id="PF02086">
    <property type="entry name" value="MethyltransfD12"/>
    <property type="match status" value="1"/>
</dbReference>
<dbReference type="RefSeq" id="WP_136165382.1">
    <property type="nucleotide sequence ID" value="NZ_KZ819073.1"/>
</dbReference>
<dbReference type="GO" id="GO:0006298">
    <property type="term" value="P:mismatch repair"/>
    <property type="evidence" value="ECO:0007669"/>
    <property type="project" value="TreeGrafter"/>
</dbReference>
<evidence type="ECO:0000256" key="6">
    <source>
        <dbReference type="ARBA" id="ARBA00047942"/>
    </source>
</evidence>
<evidence type="ECO:0000256" key="1">
    <source>
        <dbReference type="ARBA" id="ARBA00006594"/>
    </source>
</evidence>
<gene>
    <name evidence="8" type="ORF">DDT56_04985</name>
</gene>
<dbReference type="PIRSF" id="PIRSF000398">
    <property type="entry name" value="M_m6A_EcoRV"/>
    <property type="match status" value="1"/>
</dbReference>
<feature type="binding site" evidence="7">
    <location>
        <position position="14"/>
    </location>
    <ligand>
        <name>S-adenosyl-L-methionine</name>
        <dbReference type="ChEBI" id="CHEBI:59789"/>
    </ligand>
</feature>
<dbReference type="InterPro" id="IPR012263">
    <property type="entry name" value="M_m6A_EcoRV"/>
</dbReference>
<dbReference type="PANTHER" id="PTHR30481">
    <property type="entry name" value="DNA ADENINE METHYLASE"/>
    <property type="match status" value="1"/>
</dbReference>
<dbReference type="EC" id="2.1.1.72" evidence="2"/>
<protein>
    <recommendedName>
        <fullName evidence="2">site-specific DNA-methyltransferase (adenine-specific)</fullName>
        <ecNumber evidence="2">2.1.1.72</ecNumber>
    </recommendedName>
</protein>
<dbReference type="InterPro" id="IPR029063">
    <property type="entry name" value="SAM-dependent_MTases_sf"/>
</dbReference>
<proteinExistence type="inferred from homology"/>
<reference evidence="8 9" key="1">
    <citation type="submission" date="2018-04" db="EMBL/GenBank/DDBJ databases">
        <title>Brenneria corticis sp.nov.</title>
        <authorList>
            <person name="Li Y."/>
        </authorList>
    </citation>
    <scope>NUCLEOTIDE SEQUENCE [LARGE SCALE GENOMIC DNA]</scope>
    <source>
        <strain evidence="8 9">CFCC 11842</strain>
    </source>
</reference>
<dbReference type="Gene3D" id="1.10.1020.10">
    <property type="entry name" value="Adenine-specific Methyltransferase, Domain 2"/>
    <property type="match status" value="1"/>
</dbReference>